<dbReference type="PANTHER" id="PTHR34387:SF1">
    <property type="entry name" value="PERIPLASMIC IMMUNOGENIC PROTEIN"/>
    <property type="match status" value="1"/>
</dbReference>
<dbReference type="EMBL" id="JABXXR010000128">
    <property type="protein sequence ID" value="NVN41442.1"/>
    <property type="molecule type" value="Genomic_DNA"/>
</dbReference>
<protein>
    <submittedName>
        <fullName evidence="2">SIMPL domain-containing protein</fullName>
    </submittedName>
</protein>
<dbReference type="PANTHER" id="PTHR34387">
    <property type="entry name" value="SLR1258 PROTEIN"/>
    <property type="match status" value="1"/>
</dbReference>
<dbReference type="Gene3D" id="3.30.110.170">
    <property type="entry name" value="Protein of unknown function (DUF541), domain 1"/>
    <property type="match status" value="1"/>
</dbReference>
<proteinExistence type="predicted"/>
<reference evidence="2 3" key="1">
    <citation type="submission" date="2020-06" db="EMBL/GenBank/DDBJ databases">
        <title>Description of novel acetic acid bacteria.</title>
        <authorList>
            <person name="Sombolestani A."/>
        </authorList>
    </citation>
    <scope>NUCLEOTIDE SEQUENCE [LARGE SCALE GENOMIC DNA]</scope>
    <source>
        <strain evidence="2 3">LMG 27010</strain>
    </source>
</reference>
<dbReference type="GO" id="GO:0006974">
    <property type="term" value="P:DNA damage response"/>
    <property type="evidence" value="ECO:0007669"/>
    <property type="project" value="TreeGrafter"/>
</dbReference>
<keyword evidence="1" id="KW-0732">Signal</keyword>
<dbReference type="InterPro" id="IPR007497">
    <property type="entry name" value="SIMPL/DUF541"/>
</dbReference>
<dbReference type="Pfam" id="PF04402">
    <property type="entry name" value="SIMPL"/>
    <property type="match status" value="1"/>
</dbReference>
<evidence type="ECO:0000313" key="2">
    <source>
        <dbReference type="EMBL" id="NVN41442.1"/>
    </source>
</evidence>
<gene>
    <name evidence="2" type="ORF">HUK82_12830</name>
</gene>
<dbReference type="RefSeq" id="WP_176614338.1">
    <property type="nucleotide sequence ID" value="NZ_JABXXR010000128.1"/>
</dbReference>
<evidence type="ECO:0000313" key="3">
    <source>
        <dbReference type="Proteomes" id="UP000585665"/>
    </source>
</evidence>
<feature type="signal peptide" evidence="1">
    <location>
        <begin position="1"/>
        <end position="36"/>
    </location>
</feature>
<dbReference type="InterPro" id="IPR052022">
    <property type="entry name" value="26kDa_periplasmic_antigen"/>
</dbReference>
<keyword evidence="3" id="KW-1185">Reference proteome</keyword>
<dbReference type="AlphaFoldDB" id="A0A850PHZ4"/>
<accession>A0A850PHZ4</accession>
<feature type="chain" id="PRO_5032272355" evidence="1">
    <location>
        <begin position="37"/>
        <end position="248"/>
    </location>
</feature>
<comment type="caution">
    <text evidence="2">The sequence shown here is derived from an EMBL/GenBank/DDBJ whole genome shotgun (WGS) entry which is preliminary data.</text>
</comment>
<evidence type="ECO:0000256" key="1">
    <source>
        <dbReference type="SAM" id="SignalP"/>
    </source>
</evidence>
<dbReference type="Gene3D" id="3.30.70.2970">
    <property type="entry name" value="Protein of unknown function (DUF541), domain 2"/>
    <property type="match status" value="1"/>
</dbReference>
<name>A0A850PHZ4_9PROT</name>
<sequence>MTHRAHSRRPTRRHGLALPFSLVALLAVIAPPAAQAQPVGQPTDTTDTTTRLSIEARGSVTAAPDRLVATFAAERTAPAAAAAQRAVNTMIHGAVSTTAAFHDVTTTIGQYEMDHTGDPASTTWTARQTLTLNAATANTAAVFDLAGRLQTSGLALTGFDWQLADETRTRLQREASHRAIASLRDRADDIAQAMGLKVRHFATLSVSEDGYAPRPVMMMARMAKVDPQATAQDQTVSAVASATVVLAP</sequence>
<organism evidence="2 3">
    <name type="scientific">Ameyamaea chiangmaiensis</name>
    <dbReference type="NCBI Taxonomy" id="442969"/>
    <lineage>
        <taxon>Bacteria</taxon>
        <taxon>Pseudomonadati</taxon>
        <taxon>Pseudomonadota</taxon>
        <taxon>Alphaproteobacteria</taxon>
        <taxon>Acetobacterales</taxon>
        <taxon>Acetobacteraceae</taxon>
        <taxon>Ameyamaea</taxon>
    </lineage>
</organism>
<dbReference type="Proteomes" id="UP000585665">
    <property type="component" value="Unassembled WGS sequence"/>
</dbReference>